<sequence length="40" mass="4584">MMDKLKTVSSHIPKGIVAEITFEERTRKLDEAIRLGYSYG</sequence>
<proteinExistence type="predicted"/>
<protein>
    <submittedName>
        <fullName evidence="1">Uncharacterized protein</fullName>
    </submittedName>
</protein>
<name>A0ABV2K5A7_SPOPS</name>
<keyword evidence="2" id="KW-1185">Reference proteome</keyword>
<accession>A0ABV2K5A7</accession>
<reference evidence="1 2" key="1">
    <citation type="submission" date="2024-06" db="EMBL/GenBank/DDBJ databases">
        <title>Sorghum-associated microbial communities from plants grown in Nebraska, USA.</title>
        <authorList>
            <person name="Schachtman D."/>
        </authorList>
    </citation>
    <scope>NUCLEOTIDE SEQUENCE [LARGE SCALE GENOMIC DNA]</scope>
    <source>
        <strain evidence="1 2">1288</strain>
    </source>
</reference>
<gene>
    <name evidence="1" type="ORF">ABIC55_001349</name>
</gene>
<comment type="caution">
    <text evidence="1">The sequence shown here is derived from an EMBL/GenBank/DDBJ whole genome shotgun (WGS) entry which is preliminary data.</text>
</comment>
<evidence type="ECO:0000313" key="2">
    <source>
        <dbReference type="Proteomes" id="UP001549104"/>
    </source>
</evidence>
<dbReference type="RefSeq" id="WP_342538692.1">
    <property type="nucleotide sequence ID" value="NZ_JBEPME010000001.1"/>
</dbReference>
<evidence type="ECO:0000313" key="1">
    <source>
        <dbReference type="EMBL" id="MET3656265.1"/>
    </source>
</evidence>
<dbReference type="Proteomes" id="UP001549104">
    <property type="component" value="Unassembled WGS sequence"/>
</dbReference>
<organism evidence="1 2">
    <name type="scientific">Sporosarcina psychrophila</name>
    <name type="common">Bacillus psychrophilus</name>
    <dbReference type="NCBI Taxonomy" id="1476"/>
    <lineage>
        <taxon>Bacteria</taxon>
        <taxon>Bacillati</taxon>
        <taxon>Bacillota</taxon>
        <taxon>Bacilli</taxon>
        <taxon>Bacillales</taxon>
        <taxon>Caryophanaceae</taxon>
        <taxon>Sporosarcina</taxon>
    </lineage>
</organism>
<dbReference type="EMBL" id="JBEPME010000001">
    <property type="protein sequence ID" value="MET3656265.1"/>
    <property type="molecule type" value="Genomic_DNA"/>
</dbReference>